<accession>A0A653EDU5</accession>
<organism evidence="1">
    <name type="scientific">Mycobacterium riyadhense</name>
    <dbReference type="NCBI Taxonomy" id="486698"/>
    <lineage>
        <taxon>Bacteria</taxon>
        <taxon>Bacillati</taxon>
        <taxon>Actinomycetota</taxon>
        <taxon>Actinomycetes</taxon>
        <taxon>Mycobacteriales</taxon>
        <taxon>Mycobacteriaceae</taxon>
        <taxon>Mycobacterium</taxon>
    </lineage>
</organism>
<sequence>MLPLLALPPVAALVTVPPPAVPPLAVPPVVPPLVVTPPAVTALVVAPPPLLAAVVLPPLVTPLLPVGALASLSASCPTPCKGDALVASAVAYDCEFPVKVCTIRA</sequence>
<dbReference type="AlphaFoldDB" id="A0A653EDU5"/>
<gene>
    <name evidence="1" type="ORF">BIN_B_01188</name>
</gene>
<reference evidence="1" key="1">
    <citation type="submission" date="2019-05" db="EMBL/GenBank/DDBJ databases">
        <authorList>
            <person name="Naeem R."/>
            <person name="Antony C."/>
            <person name="Guan Q."/>
        </authorList>
    </citation>
    <scope>NUCLEOTIDE SEQUENCE</scope>
    <source>
        <strain evidence="1">2</strain>
    </source>
</reference>
<protein>
    <submittedName>
        <fullName evidence="1">Uncharacterized protein</fullName>
    </submittedName>
</protein>
<evidence type="ECO:0000313" key="1">
    <source>
        <dbReference type="EMBL" id="VTO95706.1"/>
    </source>
</evidence>
<proteinExistence type="predicted"/>
<dbReference type="EMBL" id="LR589069">
    <property type="protein sequence ID" value="VTO95706.1"/>
    <property type="molecule type" value="Genomic_DNA"/>
</dbReference>
<name>A0A653EDU5_9MYCO</name>